<name>A0A812WDC8_SYMPI</name>
<evidence type="ECO:0000313" key="3">
    <source>
        <dbReference type="EMBL" id="CAE7676732.1"/>
    </source>
</evidence>
<dbReference type="PANTHER" id="PTHR45766:SF6">
    <property type="entry name" value="SWI_SNF-RELATED MATRIX-ASSOCIATED ACTIN-DEPENDENT REGULATOR OF CHROMATIN SUBFAMILY A-LIKE PROTEIN 1"/>
    <property type="match status" value="1"/>
</dbReference>
<dbReference type="Proteomes" id="UP000649617">
    <property type="component" value="Unassembled WGS sequence"/>
</dbReference>
<dbReference type="GO" id="GO:0043596">
    <property type="term" value="C:nuclear replication fork"/>
    <property type="evidence" value="ECO:0007669"/>
    <property type="project" value="TreeGrafter"/>
</dbReference>
<sequence>MMDVLESTLQDRLQGGYIRIDGSTNQKERPELVEQFQRDEDCHVALLSITAMSEGVTLTAAEAVVFAELQWTPGIIVQCEARAHRLGQKNCVLIQYLLLEESATDARCYKRLEEKHRHAGMVLDGGVAELWQASCCRVLQGGPFC</sequence>
<organism evidence="3 4">
    <name type="scientific">Symbiodinium pilosum</name>
    <name type="common">Dinoflagellate</name>
    <dbReference type="NCBI Taxonomy" id="2952"/>
    <lineage>
        <taxon>Eukaryota</taxon>
        <taxon>Sar</taxon>
        <taxon>Alveolata</taxon>
        <taxon>Dinophyceae</taxon>
        <taxon>Suessiales</taxon>
        <taxon>Symbiodiniaceae</taxon>
        <taxon>Symbiodinium</taxon>
    </lineage>
</organism>
<dbReference type="SUPFAM" id="SSF52540">
    <property type="entry name" value="P-loop containing nucleoside triphosphate hydrolases"/>
    <property type="match status" value="1"/>
</dbReference>
<dbReference type="EMBL" id="CAJNIZ010044060">
    <property type="protein sequence ID" value="CAE7676732.1"/>
    <property type="molecule type" value="Genomic_DNA"/>
</dbReference>
<dbReference type="InterPro" id="IPR027417">
    <property type="entry name" value="P-loop_NTPase"/>
</dbReference>
<feature type="domain" description="Helicase C-terminal" evidence="2">
    <location>
        <begin position="1"/>
        <end position="131"/>
    </location>
</feature>
<dbReference type="OrthoDB" id="2801544at2759"/>
<gene>
    <name evidence="3" type="primary">Marcal1</name>
    <name evidence="3" type="ORF">SPIL2461_LOCUS18772</name>
</gene>
<dbReference type="SMART" id="SM00490">
    <property type="entry name" value="HELICc"/>
    <property type="match status" value="1"/>
</dbReference>
<reference evidence="3" key="1">
    <citation type="submission" date="2021-02" db="EMBL/GenBank/DDBJ databases">
        <authorList>
            <person name="Dougan E. K."/>
            <person name="Rhodes N."/>
            <person name="Thang M."/>
            <person name="Chan C."/>
        </authorList>
    </citation>
    <scope>NUCLEOTIDE SEQUENCE</scope>
</reference>
<proteinExistence type="predicted"/>
<evidence type="ECO:0000256" key="1">
    <source>
        <dbReference type="ARBA" id="ARBA00022801"/>
    </source>
</evidence>
<dbReference type="Gene3D" id="3.40.50.300">
    <property type="entry name" value="P-loop containing nucleotide triphosphate hydrolases"/>
    <property type="match status" value="1"/>
</dbReference>
<dbReference type="InterPro" id="IPR049730">
    <property type="entry name" value="SNF2/RAD54-like_C"/>
</dbReference>
<keyword evidence="1" id="KW-0378">Hydrolase</keyword>
<evidence type="ECO:0000259" key="2">
    <source>
        <dbReference type="PROSITE" id="PS51194"/>
    </source>
</evidence>
<protein>
    <submittedName>
        <fullName evidence="3">Marcal1 protein</fullName>
    </submittedName>
</protein>
<comment type="caution">
    <text evidence="3">The sequence shown here is derived from an EMBL/GenBank/DDBJ whole genome shotgun (WGS) entry which is preliminary data.</text>
</comment>
<accession>A0A812WDC8</accession>
<dbReference type="GO" id="GO:0016787">
    <property type="term" value="F:hydrolase activity"/>
    <property type="evidence" value="ECO:0007669"/>
    <property type="project" value="UniProtKB-KW"/>
</dbReference>
<dbReference type="InterPro" id="IPR001650">
    <property type="entry name" value="Helicase_C-like"/>
</dbReference>
<dbReference type="CDD" id="cd18793">
    <property type="entry name" value="SF2_C_SNF"/>
    <property type="match status" value="1"/>
</dbReference>
<keyword evidence="4" id="KW-1185">Reference proteome</keyword>
<dbReference type="GO" id="GO:0031297">
    <property type="term" value="P:replication fork processing"/>
    <property type="evidence" value="ECO:0007669"/>
    <property type="project" value="TreeGrafter"/>
</dbReference>
<dbReference type="Pfam" id="PF00271">
    <property type="entry name" value="Helicase_C"/>
    <property type="match status" value="1"/>
</dbReference>
<dbReference type="GO" id="GO:0006281">
    <property type="term" value="P:DNA repair"/>
    <property type="evidence" value="ECO:0007669"/>
    <property type="project" value="TreeGrafter"/>
</dbReference>
<dbReference type="PROSITE" id="PS51194">
    <property type="entry name" value="HELICASE_CTER"/>
    <property type="match status" value="1"/>
</dbReference>
<evidence type="ECO:0000313" key="4">
    <source>
        <dbReference type="Proteomes" id="UP000649617"/>
    </source>
</evidence>
<dbReference type="AlphaFoldDB" id="A0A812WDC8"/>
<dbReference type="PANTHER" id="PTHR45766">
    <property type="entry name" value="DNA ANNEALING HELICASE AND ENDONUCLEASE ZRANB3 FAMILY MEMBER"/>
    <property type="match status" value="1"/>
</dbReference>